<evidence type="ECO:0000256" key="1">
    <source>
        <dbReference type="SAM" id="MobiDB-lite"/>
    </source>
</evidence>
<dbReference type="AlphaFoldDB" id="A0A8K0JWJ4"/>
<name>A0A8K0JWJ4_LADFU</name>
<reference evidence="2" key="1">
    <citation type="submission" date="2013-04" db="EMBL/GenBank/DDBJ databases">
        <authorList>
            <person name="Qu J."/>
            <person name="Murali S.C."/>
            <person name="Bandaranaike D."/>
            <person name="Bellair M."/>
            <person name="Blankenburg K."/>
            <person name="Chao H."/>
            <person name="Dinh H."/>
            <person name="Doddapaneni H."/>
            <person name="Downs B."/>
            <person name="Dugan-Rocha S."/>
            <person name="Elkadiri S."/>
            <person name="Gnanaolivu R.D."/>
            <person name="Hernandez B."/>
            <person name="Javaid M."/>
            <person name="Jayaseelan J.C."/>
            <person name="Lee S."/>
            <person name="Li M."/>
            <person name="Ming W."/>
            <person name="Munidasa M."/>
            <person name="Muniz J."/>
            <person name="Nguyen L."/>
            <person name="Ongeri F."/>
            <person name="Osuji N."/>
            <person name="Pu L.-L."/>
            <person name="Puazo M."/>
            <person name="Qu C."/>
            <person name="Quiroz J."/>
            <person name="Raj R."/>
            <person name="Weissenberger G."/>
            <person name="Xin Y."/>
            <person name="Zou X."/>
            <person name="Han Y."/>
            <person name="Richards S."/>
            <person name="Worley K."/>
            <person name="Muzny D."/>
            <person name="Gibbs R."/>
        </authorList>
    </citation>
    <scope>NUCLEOTIDE SEQUENCE</scope>
    <source>
        <strain evidence="2">Sampled in the wild</strain>
    </source>
</reference>
<accession>A0A8K0JWJ4</accession>
<feature type="region of interest" description="Disordered" evidence="1">
    <location>
        <begin position="113"/>
        <end position="265"/>
    </location>
</feature>
<gene>
    <name evidence="2" type="ORF">J437_LFUL004068</name>
</gene>
<feature type="compositionally biased region" description="Basic and acidic residues" evidence="1">
    <location>
        <begin position="184"/>
        <end position="196"/>
    </location>
</feature>
<evidence type="ECO:0000313" key="3">
    <source>
        <dbReference type="Proteomes" id="UP000792457"/>
    </source>
</evidence>
<dbReference type="EMBL" id="KZ308170">
    <property type="protein sequence ID" value="KAG8223703.1"/>
    <property type="molecule type" value="Genomic_DNA"/>
</dbReference>
<feature type="compositionally biased region" description="Basic and acidic residues" evidence="1">
    <location>
        <begin position="138"/>
        <end position="156"/>
    </location>
</feature>
<comment type="caution">
    <text evidence="2">The sequence shown here is derived from an EMBL/GenBank/DDBJ whole genome shotgun (WGS) entry which is preliminary data.</text>
</comment>
<dbReference type="OrthoDB" id="8123914at2759"/>
<feature type="compositionally biased region" description="Gly residues" evidence="1">
    <location>
        <begin position="167"/>
        <end position="182"/>
    </location>
</feature>
<protein>
    <submittedName>
        <fullName evidence="2">Uncharacterized protein</fullName>
    </submittedName>
</protein>
<evidence type="ECO:0000313" key="2">
    <source>
        <dbReference type="EMBL" id="KAG8223703.1"/>
    </source>
</evidence>
<reference evidence="2" key="2">
    <citation type="submission" date="2017-10" db="EMBL/GenBank/DDBJ databases">
        <title>Ladona fulva Genome sequencing and assembly.</title>
        <authorList>
            <person name="Murali S."/>
            <person name="Richards S."/>
            <person name="Bandaranaike D."/>
            <person name="Bellair M."/>
            <person name="Blankenburg K."/>
            <person name="Chao H."/>
            <person name="Dinh H."/>
            <person name="Doddapaneni H."/>
            <person name="Dugan-Rocha S."/>
            <person name="Elkadiri S."/>
            <person name="Gnanaolivu R."/>
            <person name="Hernandez B."/>
            <person name="Skinner E."/>
            <person name="Javaid M."/>
            <person name="Lee S."/>
            <person name="Li M."/>
            <person name="Ming W."/>
            <person name="Munidasa M."/>
            <person name="Muniz J."/>
            <person name="Nguyen L."/>
            <person name="Hughes D."/>
            <person name="Osuji N."/>
            <person name="Pu L.-L."/>
            <person name="Puazo M."/>
            <person name="Qu C."/>
            <person name="Quiroz J."/>
            <person name="Raj R."/>
            <person name="Weissenberger G."/>
            <person name="Xin Y."/>
            <person name="Zou X."/>
            <person name="Han Y."/>
            <person name="Worley K."/>
            <person name="Muzny D."/>
            <person name="Gibbs R."/>
        </authorList>
    </citation>
    <scope>NUCLEOTIDE SEQUENCE</scope>
    <source>
        <strain evidence="2">Sampled in the wild</strain>
    </source>
</reference>
<proteinExistence type="predicted"/>
<feature type="compositionally biased region" description="Acidic residues" evidence="1">
    <location>
        <begin position="18"/>
        <end position="40"/>
    </location>
</feature>
<feature type="non-terminal residue" evidence="2">
    <location>
        <position position="1"/>
    </location>
</feature>
<feature type="region of interest" description="Disordered" evidence="1">
    <location>
        <begin position="17"/>
        <end position="42"/>
    </location>
</feature>
<dbReference type="Proteomes" id="UP000792457">
    <property type="component" value="Unassembled WGS sequence"/>
</dbReference>
<sequence length="277" mass="29252">MTWWKGRRECCAAIADYGESDGGEGEEGEGSGGGDGEDSVEGAARGFNEKEGVERSEISVASTVQCCGLWEGYVAEFGRDWPLLGSAMDGMLRALLLSYWRFHKMSATSQIQMAPQGSMNSGQAVHSQDSNMSTGSSHSDKDDNNTPEKLPRTPTERKRKRKVEDIGGSGNVGGVVIGGGGKASRNDGKKINEYFAKHSGNSPIRHGSGGAKSPSPQQSFTALYPPSPQGMMGTQPSAGPPGLPGMTGGVQPVVPPEFSTLMHPPRIHPTMVSKLVQ</sequence>
<keyword evidence="3" id="KW-1185">Reference proteome</keyword>
<feature type="compositionally biased region" description="Polar residues" evidence="1">
    <location>
        <begin position="113"/>
        <end position="137"/>
    </location>
</feature>
<organism evidence="2 3">
    <name type="scientific">Ladona fulva</name>
    <name type="common">Scarce chaser dragonfly</name>
    <name type="synonym">Libellula fulva</name>
    <dbReference type="NCBI Taxonomy" id="123851"/>
    <lineage>
        <taxon>Eukaryota</taxon>
        <taxon>Metazoa</taxon>
        <taxon>Ecdysozoa</taxon>
        <taxon>Arthropoda</taxon>
        <taxon>Hexapoda</taxon>
        <taxon>Insecta</taxon>
        <taxon>Pterygota</taxon>
        <taxon>Palaeoptera</taxon>
        <taxon>Odonata</taxon>
        <taxon>Epiprocta</taxon>
        <taxon>Anisoptera</taxon>
        <taxon>Libelluloidea</taxon>
        <taxon>Libellulidae</taxon>
        <taxon>Ladona</taxon>
    </lineage>
</organism>